<evidence type="ECO:0000256" key="1">
    <source>
        <dbReference type="SAM" id="MobiDB-lite"/>
    </source>
</evidence>
<evidence type="ECO:0000313" key="2">
    <source>
        <dbReference type="EMBL" id="GAA5794871.1"/>
    </source>
</evidence>
<dbReference type="EMBL" id="BAABUJ010000004">
    <property type="protein sequence ID" value="GAA5794871.1"/>
    <property type="molecule type" value="Genomic_DNA"/>
</dbReference>
<feature type="region of interest" description="Disordered" evidence="1">
    <location>
        <begin position="1"/>
        <end position="42"/>
    </location>
</feature>
<organism evidence="2 3">
    <name type="scientific">Helicostylum pulchrum</name>
    <dbReference type="NCBI Taxonomy" id="562976"/>
    <lineage>
        <taxon>Eukaryota</taxon>
        <taxon>Fungi</taxon>
        <taxon>Fungi incertae sedis</taxon>
        <taxon>Mucoromycota</taxon>
        <taxon>Mucoromycotina</taxon>
        <taxon>Mucoromycetes</taxon>
        <taxon>Mucorales</taxon>
        <taxon>Mucorineae</taxon>
        <taxon>Mucoraceae</taxon>
        <taxon>Helicostylum</taxon>
    </lineage>
</organism>
<gene>
    <name evidence="2" type="ORF">HPULCUR_000219</name>
</gene>
<proteinExistence type="predicted"/>
<reference evidence="2 3" key="1">
    <citation type="submission" date="2024-04" db="EMBL/GenBank/DDBJ databases">
        <title>genome sequences of Mucor flavus KT1a and Helicostylum pulchrum KT1b strains isolation_sourced from the surface of a dry-aged beef.</title>
        <authorList>
            <person name="Toyotome T."/>
            <person name="Hosono M."/>
            <person name="Torimaru M."/>
            <person name="Fukuda K."/>
            <person name="Mikami N."/>
        </authorList>
    </citation>
    <scope>NUCLEOTIDE SEQUENCE [LARGE SCALE GENOMIC DNA]</scope>
    <source>
        <strain evidence="2 3">KT1b</strain>
    </source>
</reference>
<sequence>MIRHDEKRKAKRAKNSSSSSASTTSVCTSCKKTGHKSSRSSACKNHNINKKEILSMNLGKKYQPFTFKIPLDKCVKQEFLPRLKAFAISSSRDVREIVFRAQLFVNYYIVRRSNQQENNDLPRCIFRQQFCNNLPSDMLSVWDLFKAQHRTIMYNAVLRPGSSQCLTKACTELATSYHNRIVENFETRVIKFLTYKLQITFVNMDYATIKNIVQDYCYQLICKGNPKWPSNIIAQQGYLSEDAVKDRINQVTLLSLSAAPEKAYGCIKYILNQYEEEHSCHHTYDVRRLSLPRHFSLLPKPSLHWRFVIISANPLCPPLKITLPSRYEKQLQMFYRVFNLKVLRYHRIEKLMPNGENDILFGNIIRSDGFCVDFLFYRRIESKQDDTISIPNHNLELQDFTFEEVENTYRPRFIDPGRKSVFTAANGLGSSQHQVRRCEEGITVIESGIPTSKSLDTASFLSYAEYMLSHLDALFTFYGLQTAKIRFNLYQGRQRAPEYMVNMLLDGTAKKDKWRPTKLGEEDKNKVPLIIFGNGMFGKDLVKLKGDGGPSPYCRG</sequence>
<accession>A0ABP9XJ99</accession>
<feature type="compositionally biased region" description="Low complexity" evidence="1">
    <location>
        <begin position="15"/>
        <end position="31"/>
    </location>
</feature>
<comment type="caution">
    <text evidence="2">The sequence shown here is derived from an EMBL/GenBank/DDBJ whole genome shotgun (WGS) entry which is preliminary data.</text>
</comment>
<evidence type="ECO:0000313" key="3">
    <source>
        <dbReference type="Proteomes" id="UP001476247"/>
    </source>
</evidence>
<dbReference type="Proteomes" id="UP001476247">
    <property type="component" value="Unassembled WGS sequence"/>
</dbReference>
<keyword evidence="3" id="KW-1185">Reference proteome</keyword>
<name>A0ABP9XJ99_9FUNG</name>
<protein>
    <submittedName>
        <fullName evidence="2">Uncharacterized protein</fullName>
    </submittedName>
</protein>